<protein>
    <submittedName>
        <fullName evidence="2">Uncharacterized protein</fullName>
    </submittedName>
</protein>
<name>A0A7S2W869_9STRA</name>
<evidence type="ECO:0000256" key="1">
    <source>
        <dbReference type="SAM" id="Coils"/>
    </source>
</evidence>
<gene>
    <name evidence="2" type="ORF">QSP1433_LOCUS3642</name>
</gene>
<evidence type="ECO:0000313" key="2">
    <source>
        <dbReference type="EMBL" id="CAD9671650.1"/>
    </source>
</evidence>
<organism evidence="2">
    <name type="scientific">Mucochytrium quahogii</name>
    <dbReference type="NCBI Taxonomy" id="96639"/>
    <lineage>
        <taxon>Eukaryota</taxon>
        <taxon>Sar</taxon>
        <taxon>Stramenopiles</taxon>
        <taxon>Bigyra</taxon>
        <taxon>Labyrinthulomycetes</taxon>
        <taxon>Thraustochytrida</taxon>
        <taxon>Thraustochytriidae</taxon>
        <taxon>Mucochytrium</taxon>
    </lineage>
</organism>
<reference evidence="2" key="1">
    <citation type="submission" date="2021-01" db="EMBL/GenBank/DDBJ databases">
        <authorList>
            <person name="Corre E."/>
            <person name="Pelletier E."/>
            <person name="Niang G."/>
            <person name="Scheremetjew M."/>
            <person name="Finn R."/>
            <person name="Kale V."/>
            <person name="Holt S."/>
            <person name="Cochrane G."/>
            <person name="Meng A."/>
            <person name="Brown T."/>
            <person name="Cohen L."/>
        </authorList>
    </citation>
    <scope>NUCLEOTIDE SEQUENCE</scope>
    <source>
        <strain evidence="2">NY070348D</strain>
    </source>
</reference>
<keyword evidence="1" id="KW-0175">Coiled coil</keyword>
<dbReference type="AlphaFoldDB" id="A0A7S2W869"/>
<proteinExistence type="predicted"/>
<feature type="coiled-coil region" evidence="1">
    <location>
        <begin position="59"/>
        <end position="86"/>
    </location>
</feature>
<dbReference type="EMBL" id="HBHK01006085">
    <property type="protein sequence ID" value="CAD9671650.1"/>
    <property type="molecule type" value="Transcribed_RNA"/>
</dbReference>
<accession>A0A7S2W869</accession>
<sequence length="304" mass="34487">MNDEDKLDKLTRLILLQHSRNEIFQRMVIQSFSKIEHKLEDIQKHIGSLKRKIPMQVSAASAAKYNDDLEVELDALKKENKRLRRSGCDNDLLTKALGATELDEIEGAQRIQKGIARVAALQHQPVDIDEESFKACLKNRFSGHLGYLIGKSPSVRSIKYCPDPIELGSKSVSLTLPQFVFNCLKSSHPGYVQIRNGISNLWNNRSIDGPFTFPPIWQSFMYEWVLKDPKGASLSRRTCASVSQPLPHSLQQVHFSCGKRLHEIASGAVQGPEDREDCYFDIPLLLFEQTGEQHGRCHLHPIFE</sequence>